<evidence type="ECO:0000256" key="11">
    <source>
        <dbReference type="ARBA" id="ARBA00022840"/>
    </source>
</evidence>
<keyword evidence="9 20" id="KW-0547">Nucleotide-binding</keyword>
<evidence type="ECO:0000256" key="7">
    <source>
        <dbReference type="ARBA" id="ARBA00022679"/>
    </source>
</evidence>
<dbReference type="InterPro" id="IPR027417">
    <property type="entry name" value="P-loop_NTPase"/>
</dbReference>
<comment type="catalytic activity">
    <reaction evidence="17">
        <text>(2E)-4-hydroxy-3-methylbut-2-enyl diphosphate + 2 oxidized [2Fe-2S]-[ferredoxin] + H2O = 2-C-methyl-D-erythritol 2,4-cyclic diphosphate + 2 reduced [2Fe-2S]-[ferredoxin] + H(+)</text>
        <dbReference type="Rhea" id="RHEA:26119"/>
        <dbReference type="Rhea" id="RHEA-COMP:10000"/>
        <dbReference type="Rhea" id="RHEA-COMP:10001"/>
        <dbReference type="ChEBI" id="CHEBI:15377"/>
        <dbReference type="ChEBI" id="CHEBI:15378"/>
        <dbReference type="ChEBI" id="CHEBI:33737"/>
        <dbReference type="ChEBI" id="CHEBI:33738"/>
        <dbReference type="ChEBI" id="CHEBI:58483"/>
        <dbReference type="ChEBI" id="CHEBI:128753"/>
        <dbReference type="EC" id="1.17.7.1"/>
    </reaction>
</comment>
<feature type="binding site" evidence="20">
    <location>
        <position position="1264"/>
    </location>
    <ligand>
        <name>ATP</name>
        <dbReference type="ChEBI" id="CHEBI:30616"/>
    </ligand>
</feature>
<dbReference type="InterPro" id="IPR011005">
    <property type="entry name" value="Dihydropteroate_synth-like_sf"/>
</dbReference>
<dbReference type="Pfam" id="PF04551">
    <property type="entry name" value="GcpE"/>
    <property type="match status" value="1"/>
</dbReference>
<feature type="binding site" evidence="20">
    <location>
        <position position="1355"/>
    </location>
    <ligand>
        <name>ATP</name>
        <dbReference type="ChEBI" id="CHEBI:30616"/>
    </ligand>
</feature>
<evidence type="ECO:0000256" key="4">
    <source>
        <dbReference type="ARBA" id="ARBA00022490"/>
    </source>
</evidence>
<comment type="caution">
    <text evidence="20">Lacks conserved residue(s) required for the propagation of feature annotation.</text>
</comment>
<dbReference type="InterPro" id="IPR004588">
    <property type="entry name" value="IspG_bac-typ"/>
</dbReference>
<keyword evidence="3" id="KW-0004">4Fe-4S</keyword>
<keyword evidence="8" id="KW-0479">Metal-binding</keyword>
<evidence type="ECO:0000256" key="19">
    <source>
        <dbReference type="ARBA" id="ARBA00061554"/>
    </source>
</evidence>
<comment type="similarity">
    <text evidence="19">Belongs to the IspG family.</text>
</comment>
<evidence type="ECO:0000256" key="14">
    <source>
        <dbReference type="ARBA" id="ARBA00023014"/>
    </source>
</evidence>
<dbReference type="Gene3D" id="3.30.413.10">
    <property type="entry name" value="Sulfite Reductase Hemoprotein, domain 1"/>
    <property type="match status" value="1"/>
</dbReference>
<feature type="binding site" evidence="20">
    <location>
        <position position="1259"/>
    </location>
    <ligand>
        <name>ATP</name>
        <dbReference type="ChEBI" id="CHEBI:30616"/>
    </ligand>
</feature>
<dbReference type="GO" id="GO:0046872">
    <property type="term" value="F:metal ion binding"/>
    <property type="evidence" value="ECO:0007669"/>
    <property type="project" value="UniProtKB-KW"/>
</dbReference>
<dbReference type="HAMAP" id="MF_00159">
    <property type="entry name" value="IspG"/>
    <property type="match status" value="1"/>
</dbReference>
<keyword evidence="5 20" id="KW-0690">Ribosome biogenesis</keyword>
<evidence type="ECO:0000256" key="5">
    <source>
        <dbReference type="ARBA" id="ARBA00022517"/>
    </source>
</evidence>
<dbReference type="GO" id="GO:0005634">
    <property type="term" value="C:nucleus"/>
    <property type="evidence" value="ECO:0007669"/>
    <property type="project" value="UniProtKB-SubCell"/>
</dbReference>
<comment type="function">
    <text evidence="20">Broad-specificity nucleoside monophosphate (NMP) kinase that catalyzes the reversible transfer of the terminal phosphate group between nucleoside triphosphates and monophosphates. Has also ATPase activity. Involved in the late cytoplasmic maturation steps of the 40S ribosomal particles, specifically 18S rRNA maturation. While NMP activity is not required for ribosome maturation, ATPase activity is. Associates transiently with small ribosomal subunit protein uS11. ATP hydrolysis breaks the interaction with uS11. May temporarily remove uS11 from the ribosome to enable a conformational change of the ribosomal RNA that is needed for the final maturation step of the small ribosomal subunit. Its NMP activity may have a role in nuclear energy homeostasis.</text>
</comment>
<feature type="binding site" evidence="20">
    <location>
        <position position="1261"/>
    </location>
    <ligand>
        <name>ATP</name>
        <dbReference type="ChEBI" id="CHEBI:30616"/>
    </ligand>
</feature>
<dbReference type="GO" id="GO:0009507">
    <property type="term" value="C:chloroplast"/>
    <property type="evidence" value="ECO:0007669"/>
    <property type="project" value="TreeGrafter"/>
</dbReference>
<feature type="region of interest" description="LID" evidence="20">
    <location>
        <begin position="1354"/>
        <end position="1364"/>
    </location>
</feature>
<dbReference type="Gene3D" id="3.20.20.20">
    <property type="entry name" value="Dihydropteroate synthase-like"/>
    <property type="match status" value="1"/>
</dbReference>
<keyword evidence="4 20" id="KW-0963">Cytoplasm</keyword>
<evidence type="ECO:0000256" key="1">
    <source>
        <dbReference type="ARBA" id="ARBA00000582"/>
    </source>
</evidence>
<sequence>MSVSGNTDATLDAKADAGAAAAAAPAPAAAGAAAAAAAQEDALPAVPQLGAFDDGGATWRAAKARVSPRLTARTAAGLLQQIERLWPSWAACGCRLPSDDAPLPDEAAVALRVVGFQAQRHEQQLARHRVVVGLVEALRLVPPRSARAASSGGGSSGSLGSSAGMAAALWGMSLLGRSMYWEEETEALCALLATRPFSSLKRLSRATEALGRMRHHTVHLPLLERQAAALAAAATAVEQAAQAGGDGSKRTPQNRLSLPAVADMVWGLSLLGHTPTLLLDELPLALASWQRATATQGTSLIALGTATKLAWALSAAGCLHHSATEAVAKALAAAAERVSPTAKLSSVSLRQLHQFRLALQAEVKAEAGGGGGGSGSGVESSTAGSSPAAAALRVLQDAPAAAALLPAAAKAWAAPATPIVSACQADVAAAARGLGLAVKEEHEVVPGLLVDIAVPRQRLAIEVDGPPHYCRNLVEGQLLPLGPTRLKHRLPTPRLPALKRFKAWPLPAMQTTSSFMGARLAAPTAQRSTPTSRFSPVRAAIAGDGPIIVTQKKELRLLTPKYCESTQQTRRRPTRTIDIGPVKVGSEHRIALQTMTTTDTRDVEATVEQVKKCADAGADIVRITVQGKKEAEACGKIRDRLFQDKYDVPLVADIHFQPQVAMMVADAFEKIRINPGNFADGRKTFDEINYDDPAQFAAEREEIREVFTPLVEKCKRLNRAMRIGTNHGSLSARILSYYGDTPRGMVESAFEFADLCRAQDYHNFVFSMKASNPLVMVQAYRLLSEEMYTKGWDYPLHLGVTEAGEGEDGRMKSAIGIGALLMDGLGDTIRVSLTEDPEYEIDPCGRLANLGKRAADEGWGIEPFEEHRDTHLFNRRVGRLPEARSTDKVDMTPLLHRDGSVFSVVYPKELLEPEQLYRRLGAKLVVGMPFKDIATADTVLMYQPPSSSDAGGRRALRRLQEVGVHVMAPAEALAADPLPDSVAVMQLAVAASAHRAGGVKLPEGAVRLAIFIDGTESDADLATLKDMGAVLALLKTAPGLSRVHASRRVFEALQTQQIDIPIIHHITFADGTPRDDIVLQAGSMVGGLMVDGYGDGLVIECGTEDSEYLRTTAFGLLQGCRMRNTKTEYVSCPSCGRTLFNLQDVTDQIRTRTGHLPGVSIAVMGCIVNGPGEMADADFGYVGGAPGKIDLYVGKEVVRRAIDNDKACDELIDLIKEHGRWQDPEPEEEGEAVPAAAATASSMAAPRERPNILVCGTPGTGKTTLCEQVAAESGLRHVNVGDVVKAQQLHNGWDDEFECLVIDEDKVCDALEDLLGEGGCLVDYHGCDFFPERWFDLVVVLQTDNTVLWERLEKRAYPQKKIQENVQCEIMHCIVEEASDSYREEVVHVLQSSTPEDMERNVEQLAAWARSYRPSS</sequence>
<dbReference type="HAMAP" id="MF_00039">
    <property type="entry name" value="Adenylate_kinase_AK6"/>
    <property type="match status" value="1"/>
</dbReference>
<comment type="catalytic activity">
    <reaction evidence="1 20">
        <text>AMP + ATP = 2 ADP</text>
        <dbReference type="Rhea" id="RHEA:12973"/>
        <dbReference type="ChEBI" id="CHEBI:30616"/>
        <dbReference type="ChEBI" id="CHEBI:456215"/>
        <dbReference type="ChEBI" id="CHEBI:456216"/>
        <dbReference type="EC" id="2.7.4.3"/>
    </reaction>
</comment>
<dbReference type="GO" id="GO:0004017">
    <property type="term" value="F:AMP kinase activity"/>
    <property type="evidence" value="ECO:0007669"/>
    <property type="project" value="UniProtKB-UniRule"/>
</dbReference>
<dbReference type="OrthoDB" id="429167at2759"/>
<evidence type="ECO:0000256" key="10">
    <source>
        <dbReference type="ARBA" id="ARBA00022777"/>
    </source>
</evidence>
<reference evidence="23 24" key="1">
    <citation type="journal article" date="2018" name="Plant J.">
        <title>Genome sequences of Chlorella sorokiniana UTEX 1602 and Micractinium conductrix SAG 241.80: implications to maltose excretion by a green alga.</title>
        <authorList>
            <person name="Arriola M.B."/>
            <person name="Velmurugan N."/>
            <person name="Zhang Y."/>
            <person name="Plunkett M.H."/>
            <person name="Hondzo H."/>
            <person name="Barney B.M."/>
        </authorList>
    </citation>
    <scope>NUCLEOTIDE SEQUENCE [LARGE SCALE GENOMIC DNA]</scope>
    <source>
        <strain evidence="23 24">SAG 241.80</strain>
    </source>
</reference>
<dbReference type="STRING" id="554055.A0A2P6V0A4"/>
<keyword evidence="11 20" id="KW-0067">ATP-binding</keyword>
<keyword evidence="14" id="KW-0411">Iron-sulfur</keyword>
<dbReference type="FunFam" id="3.30.413.10:FF:000006">
    <property type="entry name" value="4-hydroxy-3-methylbut-2-en-1-yl diphosphate synthase (flavodoxin)"/>
    <property type="match status" value="1"/>
</dbReference>
<gene>
    <name evidence="23" type="ORF">C2E20_8823</name>
</gene>
<evidence type="ECO:0000256" key="15">
    <source>
        <dbReference type="ARBA" id="ARBA00023229"/>
    </source>
</evidence>
<proteinExistence type="inferred from homology"/>
<dbReference type="PANTHER" id="PTHR30454:SF0">
    <property type="entry name" value="4-HYDROXY-3-METHYLBUT-2-EN-1-YL DIPHOSPHATE SYNTHASE (FERREDOXIN), CHLOROPLASTIC"/>
    <property type="match status" value="1"/>
</dbReference>
<organism evidence="23 24">
    <name type="scientific">Micractinium conductrix</name>
    <dbReference type="NCBI Taxonomy" id="554055"/>
    <lineage>
        <taxon>Eukaryota</taxon>
        <taxon>Viridiplantae</taxon>
        <taxon>Chlorophyta</taxon>
        <taxon>core chlorophytes</taxon>
        <taxon>Trebouxiophyceae</taxon>
        <taxon>Chlorellales</taxon>
        <taxon>Chlorellaceae</taxon>
        <taxon>Chlorella clade</taxon>
        <taxon>Micractinium</taxon>
    </lineage>
</organism>
<dbReference type="GO" id="GO:0046429">
    <property type="term" value="F:4-hydroxy-3-methylbut-2-en-1-yl diphosphate synthase activity (ferredoxin)"/>
    <property type="evidence" value="ECO:0007669"/>
    <property type="project" value="UniProtKB-EC"/>
</dbReference>
<evidence type="ECO:0000256" key="16">
    <source>
        <dbReference type="ARBA" id="ARBA00023242"/>
    </source>
</evidence>
<keyword evidence="12" id="KW-0560">Oxidoreductase</keyword>
<evidence type="ECO:0000256" key="8">
    <source>
        <dbReference type="ARBA" id="ARBA00022723"/>
    </source>
</evidence>
<dbReference type="NCBIfam" id="TIGR00612">
    <property type="entry name" value="ispG_gcpE"/>
    <property type="match status" value="1"/>
</dbReference>
<keyword evidence="10 20" id="KW-0418">Kinase</keyword>
<keyword evidence="7 20" id="KW-0808">Transferase</keyword>
<comment type="catalytic activity">
    <reaction evidence="20">
        <text>ATP + H2O = ADP + phosphate + H(+)</text>
        <dbReference type="Rhea" id="RHEA:13065"/>
        <dbReference type="ChEBI" id="CHEBI:15377"/>
        <dbReference type="ChEBI" id="CHEBI:15378"/>
        <dbReference type="ChEBI" id="CHEBI:30616"/>
        <dbReference type="ChEBI" id="CHEBI:43474"/>
        <dbReference type="ChEBI" id="CHEBI:456216"/>
    </reaction>
</comment>
<dbReference type="GO" id="GO:0005524">
    <property type="term" value="F:ATP binding"/>
    <property type="evidence" value="ECO:0007669"/>
    <property type="project" value="UniProtKB-KW"/>
</dbReference>
<comment type="cofactor">
    <cofactor evidence="2">
        <name>[4Fe-4S] cluster</name>
        <dbReference type="ChEBI" id="CHEBI:49883"/>
    </cofactor>
</comment>
<feature type="binding site" evidence="20">
    <location>
        <position position="1263"/>
    </location>
    <ligand>
        <name>ATP</name>
        <dbReference type="ChEBI" id="CHEBI:30616"/>
    </ligand>
</feature>
<feature type="domain" description="IspG C-terminal" evidence="22">
    <location>
        <begin position="1128"/>
        <end position="1216"/>
    </location>
</feature>
<dbReference type="Proteomes" id="UP000239649">
    <property type="component" value="Unassembled WGS sequence"/>
</dbReference>
<dbReference type="EMBL" id="LHPF02000056">
    <property type="protein sequence ID" value="PSC67520.1"/>
    <property type="molecule type" value="Genomic_DNA"/>
</dbReference>
<comment type="caution">
    <text evidence="23">The sequence shown here is derived from an EMBL/GenBank/DDBJ whole genome shotgun (WGS) entry which is preliminary data.</text>
</comment>
<dbReference type="FunFam" id="3.20.20.20:FF:000005">
    <property type="entry name" value="4-hydroxy-3-methylbut-2-en-1-yl diphosphate synthase (flavodoxin)"/>
    <property type="match status" value="1"/>
</dbReference>
<dbReference type="Gene3D" id="3.40.50.300">
    <property type="entry name" value="P-loop containing nucleotide triphosphate hydrolases"/>
    <property type="match status" value="1"/>
</dbReference>
<dbReference type="GO" id="GO:0016114">
    <property type="term" value="P:terpenoid biosynthetic process"/>
    <property type="evidence" value="ECO:0007669"/>
    <property type="project" value="InterPro"/>
</dbReference>
<dbReference type="CDD" id="cd00009">
    <property type="entry name" value="AAA"/>
    <property type="match status" value="1"/>
</dbReference>
<dbReference type="SUPFAM" id="SSF52540">
    <property type="entry name" value="P-loop containing nucleoside triphosphate hydrolases"/>
    <property type="match status" value="1"/>
</dbReference>
<keyword evidence="24" id="KW-1185">Reference proteome</keyword>
<dbReference type="GO" id="GO:0019288">
    <property type="term" value="P:isopentenyl diphosphate biosynthetic process, methylerythritol 4-phosphate pathway"/>
    <property type="evidence" value="ECO:0007669"/>
    <property type="project" value="TreeGrafter"/>
</dbReference>
<dbReference type="InterPro" id="IPR058578">
    <property type="entry name" value="IspG_TIM"/>
</dbReference>
<dbReference type="Pfam" id="PF13238">
    <property type="entry name" value="AAA_18"/>
    <property type="match status" value="1"/>
</dbReference>
<name>A0A2P6V0A4_9CHLO</name>
<evidence type="ECO:0000256" key="6">
    <source>
        <dbReference type="ARBA" id="ARBA00022552"/>
    </source>
</evidence>
<comment type="pathway">
    <text evidence="18">Isoprenoid biosynthesis; isopentenyl diphosphate biosynthesis via DXP pathway; isopentenyl diphosphate from 1-deoxy-D-xylulose 5-phosphate: step 5/6.</text>
</comment>
<dbReference type="GO" id="GO:0051539">
    <property type="term" value="F:4 iron, 4 sulfur cluster binding"/>
    <property type="evidence" value="ECO:0007669"/>
    <property type="project" value="UniProtKB-KW"/>
</dbReference>
<dbReference type="InterPro" id="IPR020618">
    <property type="entry name" value="Adenyl_kinase_AK6"/>
</dbReference>
<evidence type="ECO:0000256" key="17">
    <source>
        <dbReference type="ARBA" id="ARBA00051119"/>
    </source>
</evidence>
<keyword evidence="6 20" id="KW-0698">rRNA processing</keyword>
<evidence type="ECO:0000256" key="20">
    <source>
        <dbReference type="HAMAP-Rule" id="MF_03173"/>
    </source>
</evidence>
<keyword evidence="15" id="KW-0414">Isoprene biosynthesis</keyword>
<dbReference type="SUPFAM" id="SSF56014">
    <property type="entry name" value="Nitrite and sulphite reductase 4Fe-4S domain-like"/>
    <property type="match status" value="1"/>
</dbReference>
<comment type="similarity">
    <text evidence="20">Belongs to the adenylate kinase family. AK6 subfamily.</text>
</comment>
<keyword evidence="16 20" id="KW-0539">Nucleus</keyword>
<protein>
    <recommendedName>
        <fullName evidence="20">Adenylate kinase isoenzyme 6 homolog</fullName>
        <shortName evidence="20">AK6</shortName>
        <ecNumber evidence="20">2.7.4.3</ecNumber>
    </recommendedName>
    <alternativeName>
        <fullName evidence="20">Dual activity adenylate kinase/ATPase</fullName>
        <shortName evidence="20">AK/ATPase</shortName>
    </alternativeName>
</protein>
<dbReference type="PANTHER" id="PTHR30454">
    <property type="entry name" value="4-HYDROXY-3-METHYLBUT-2-EN-1-YL DIPHOSPHATE SYNTHASE"/>
    <property type="match status" value="1"/>
</dbReference>
<evidence type="ECO:0000256" key="3">
    <source>
        <dbReference type="ARBA" id="ARBA00022485"/>
    </source>
</evidence>
<dbReference type="GO" id="GO:0006364">
    <property type="term" value="P:rRNA processing"/>
    <property type="evidence" value="ECO:0007669"/>
    <property type="project" value="UniProtKB-KW"/>
</dbReference>
<feature type="binding site" evidence="20">
    <location>
        <position position="1262"/>
    </location>
    <ligand>
        <name>ATP</name>
        <dbReference type="ChEBI" id="CHEBI:30616"/>
    </ligand>
</feature>
<dbReference type="GO" id="GO:0042274">
    <property type="term" value="P:ribosomal small subunit biogenesis"/>
    <property type="evidence" value="ECO:0007669"/>
    <property type="project" value="UniProtKB-UniRule"/>
</dbReference>
<dbReference type="Pfam" id="PF26540">
    <property type="entry name" value="GcpE_C"/>
    <property type="match status" value="1"/>
</dbReference>
<evidence type="ECO:0000256" key="13">
    <source>
        <dbReference type="ARBA" id="ARBA00023004"/>
    </source>
</evidence>
<evidence type="ECO:0000256" key="18">
    <source>
        <dbReference type="ARBA" id="ARBA00060620"/>
    </source>
</evidence>
<keyword evidence="13" id="KW-0408">Iron</keyword>
<comment type="subunit">
    <text evidence="20">Interacts with small ribosomal subunit protein uS11. Not a structural component of 43S pre-ribosomes, but transiently interacts with them by binding to uS11.</text>
</comment>
<evidence type="ECO:0000259" key="21">
    <source>
        <dbReference type="Pfam" id="PF04551"/>
    </source>
</evidence>
<feature type="domain" description="IspG TIM-barrel" evidence="21">
    <location>
        <begin position="574"/>
        <end position="844"/>
    </location>
</feature>
<dbReference type="InterPro" id="IPR058579">
    <property type="entry name" value="IspG_C"/>
</dbReference>
<evidence type="ECO:0000256" key="2">
    <source>
        <dbReference type="ARBA" id="ARBA00001966"/>
    </source>
</evidence>
<feature type="region of interest" description="NMPbind" evidence="20">
    <location>
        <begin position="1279"/>
        <end position="1302"/>
    </location>
</feature>
<comment type="subcellular location">
    <subcellularLocation>
        <location evidence="20">Cytoplasm</location>
    </subcellularLocation>
    <subcellularLocation>
        <location evidence="20">Nucleus</location>
    </subcellularLocation>
</comment>
<dbReference type="EC" id="2.7.4.3" evidence="20"/>
<dbReference type="FunFam" id="3.40.50.300:FF:000372">
    <property type="entry name" value="Adenylate kinase isoenzyme 6 homolog"/>
    <property type="match status" value="1"/>
</dbReference>
<accession>A0A2P6V0A4</accession>
<dbReference type="InterPro" id="IPR045854">
    <property type="entry name" value="NO2/SO3_Rdtase_4Fe4S_sf"/>
</dbReference>
<evidence type="ECO:0000256" key="9">
    <source>
        <dbReference type="ARBA" id="ARBA00022741"/>
    </source>
</evidence>
<evidence type="ECO:0000256" key="12">
    <source>
        <dbReference type="ARBA" id="ARBA00023002"/>
    </source>
</evidence>
<evidence type="ECO:0000313" key="23">
    <source>
        <dbReference type="EMBL" id="PSC67520.1"/>
    </source>
</evidence>
<dbReference type="GO" id="GO:0016887">
    <property type="term" value="F:ATP hydrolysis activity"/>
    <property type="evidence" value="ECO:0007669"/>
    <property type="project" value="UniProtKB-UniRule"/>
</dbReference>
<evidence type="ECO:0000259" key="22">
    <source>
        <dbReference type="Pfam" id="PF26540"/>
    </source>
</evidence>
<evidence type="ECO:0000313" key="24">
    <source>
        <dbReference type="Proteomes" id="UP000239649"/>
    </source>
</evidence>